<evidence type="ECO:0000256" key="5">
    <source>
        <dbReference type="ARBA" id="ARBA00022842"/>
    </source>
</evidence>
<dbReference type="InterPro" id="IPR029060">
    <property type="entry name" value="PIN-like_dom_sf"/>
</dbReference>
<dbReference type="InterPro" id="IPR006084">
    <property type="entry name" value="XPG/Rad2"/>
</dbReference>
<dbReference type="Gene3D" id="1.10.150.20">
    <property type="entry name" value="5' to 3' exonuclease, C-terminal subdomain"/>
    <property type="match status" value="1"/>
</dbReference>
<dbReference type="PANTHER" id="PTHR11081">
    <property type="entry name" value="FLAP ENDONUCLEASE FAMILY MEMBER"/>
    <property type="match status" value="1"/>
</dbReference>
<dbReference type="PANTHER" id="PTHR11081:SF9">
    <property type="entry name" value="FLAP ENDONUCLEASE 1"/>
    <property type="match status" value="1"/>
</dbReference>
<proteinExistence type="predicted"/>
<organism evidence="8">
    <name type="scientific">Marseillevirus LCMAC103</name>
    <dbReference type="NCBI Taxonomy" id="2506604"/>
    <lineage>
        <taxon>Viruses</taxon>
        <taxon>Varidnaviria</taxon>
        <taxon>Bamfordvirae</taxon>
        <taxon>Nucleocytoviricota</taxon>
        <taxon>Megaviricetes</taxon>
        <taxon>Pimascovirales</taxon>
        <taxon>Pimascovirales incertae sedis</taxon>
        <taxon>Marseilleviridae</taxon>
    </lineage>
</organism>
<feature type="domain" description="XPG-I" evidence="6">
    <location>
        <begin position="181"/>
        <end position="243"/>
    </location>
</feature>
<dbReference type="SMART" id="SM00484">
    <property type="entry name" value="XPGI"/>
    <property type="match status" value="1"/>
</dbReference>
<evidence type="ECO:0000259" key="6">
    <source>
        <dbReference type="SMART" id="SM00484"/>
    </source>
</evidence>
<evidence type="ECO:0000256" key="4">
    <source>
        <dbReference type="ARBA" id="ARBA00022801"/>
    </source>
</evidence>
<feature type="domain" description="XPG N-terminal" evidence="7">
    <location>
        <begin position="1"/>
        <end position="96"/>
    </location>
</feature>
<dbReference type="Pfam" id="PF00752">
    <property type="entry name" value="XPG_N"/>
    <property type="match status" value="1"/>
</dbReference>
<evidence type="ECO:0000256" key="3">
    <source>
        <dbReference type="ARBA" id="ARBA00022759"/>
    </source>
</evidence>
<dbReference type="GO" id="GO:0017108">
    <property type="term" value="F:5'-flap endonuclease activity"/>
    <property type="evidence" value="ECO:0007669"/>
    <property type="project" value="TreeGrafter"/>
</dbReference>
<keyword evidence="1" id="KW-0540">Nuclease</keyword>
<dbReference type="EMBL" id="MK500335">
    <property type="protein sequence ID" value="QBK86739.1"/>
    <property type="molecule type" value="Genomic_DNA"/>
</dbReference>
<gene>
    <name evidence="8" type="ORF">LCMAC103_00700</name>
</gene>
<dbReference type="Pfam" id="PF00867">
    <property type="entry name" value="XPG_I"/>
    <property type="match status" value="1"/>
</dbReference>
<dbReference type="SMART" id="SM00485">
    <property type="entry name" value="XPGN"/>
    <property type="match status" value="1"/>
</dbReference>
<dbReference type="PRINTS" id="PR00853">
    <property type="entry name" value="XPGRADSUPER"/>
</dbReference>
<dbReference type="GO" id="GO:0046872">
    <property type="term" value="F:metal ion binding"/>
    <property type="evidence" value="ECO:0007669"/>
    <property type="project" value="UniProtKB-KW"/>
</dbReference>
<reference evidence="8" key="1">
    <citation type="journal article" date="2019" name="MBio">
        <title>Virus Genomes from Deep Sea Sediments Expand the Ocean Megavirome and Support Independent Origins of Viral Gigantism.</title>
        <authorList>
            <person name="Backstrom D."/>
            <person name="Yutin N."/>
            <person name="Jorgensen S.L."/>
            <person name="Dharamshi J."/>
            <person name="Homa F."/>
            <person name="Zaremba-Niedwiedzka K."/>
            <person name="Spang A."/>
            <person name="Wolf Y.I."/>
            <person name="Koonin E.V."/>
            <person name="Ettema T.J."/>
        </authorList>
    </citation>
    <scope>NUCLEOTIDE SEQUENCE</scope>
</reference>
<dbReference type="SUPFAM" id="SSF47807">
    <property type="entry name" value="5' to 3' exonuclease, C-terminal subdomain"/>
    <property type="match status" value="1"/>
</dbReference>
<dbReference type="InterPro" id="IPR006086">
    <property type="entry name" value="XPG-I_dom"/>
</dbReference>
<dbReference type="Gene3D" id="3.40.50.1010">
    <property type="entry name" value="5'-nuclease"/>
    <property type="match status" value="1"/>
</dbReference>
<keyword evidence="2" id="KW-0479">Metal-binding</keyword>
<dbReference type="SUPFAM" id="SSF88723">
    <property type="entry name" value="PIN domain-like"/>
    <property type="match status" value="1"/>
</dbReference>
<evidence type="ECO:0000313" key="8">
    <source>
        <dbReference type="EMBL" id="QBK86739.1"/>
    </source>
</evidence>
<name>A0A481YUE8_9VIRU</name>
<keyword evidence="3 8" id="KW-0255">Endonuclease</keyword>
<keyword evidence="4" id="KW-0378">Hydrolase</keyword>
<sequence length="402" mass="45012">MGIQDLTALIKAECPEQLETVLLAELEGYKIAVDVSIYLYKYVRSCGETRWLDAFINFVCELKKARLHPVYIFDGPDPPPEKKLKQAARRAQRAKDEDRLREAGRYYADLMQDYVPGNREPPDALQDNVRRLLAATSIGQQVRYDDAISVANALRAKIEIWTNQAIRITPAFGEKAKDVLNLLGLPYLQARGEAETLCAFLGVNGHVDAVLTSDTDVLAYGTPCMISNIGAEHKAPPPRMLGGADAPPPPRVRCGPTTVRVINHQNLCAELDLSAAEFRDLCILLGCDYNRRAKMRGKRVKKRGTWQDGKELSVGRVRAMRLIQEHRTLEEVENFLTDSAALNYRRCRELFTVPAANPGAARFEYAAPIAEPDFLAFLRENNSRIDPAFIKSLWAPPKIQHG</sequence>
<evidence type="ECO:0000259" key="7">
    <source>
        <dbReference type="SMART" id="SM00485"/>
    </source>
</evidence>
<evidence type="ECO:0000256" key="1">
    <source>
        <dbReference type="ARBA" id="ARBA00022722"/>
    </source>
</evidence>
<keyword evidence="5" id="KW-0460">Magnesium</keyword>
<dbReference type="InterPro" id="IPR006085">
    <property type="entry name" value="XPG_DNA_repair_N"/>
</dbReference>
<protein>
    <submittedName>
        <fullName evidence="8">Flap endonuclease</fullName>
    </submittedName>
</protein>
<dbReference type="InterPro" id="IPR036279">
    <property type="entry name" value="5-3_exonuclease_C_sf"/>
</dbReference>
<evidence type="ECO:0000256" key="2">
    <source>
        <dbReference type="ARBA" id="ARBA00022723"/>
    </source>
</evidence>
<accession>A0A481YUE8</accession>